<sequence length="272" mass="29793">MTSPNITSTIETTPPTDLPDQAPPSPRWTPAKQKTFLEALARCGSVKSSAAYAGMSRESAYRLRRKPEGKAFARAWDAALIHARDLFADELLDKGMNGWTGTVWYHGEEVGERSRFSAGLLLSALGRLDKKADGLDLAGHPARAAVHDFDTMVEAIGKGEDCTDMLAEQEAALPLPQANEPDDRTIIDRLETEQARDRINAAAPEEIDRSGLDLAEAETWDDLQWLRAERSGMMDEPGFWEAVDPDGELQEPAADGEEETDPQFAVKGCDPV</sequence>
<feature type="compositionally biased region" description="Acidic residues" evidence="1">
    <location>
        <begin position="243"/>
        <end position="261"/>
    </location>
</feature>
<keyword evidence="3" id="KW-1185">Reference proteome</keyword>
<reference evidence="2 3" key="1">
    <citation type="submission" date="2020-04" db="EMBL/GenBank/DDBJ databases">
        <title>Genome sequence for Sphingorhabdus sp. strain M1.</title>
        <authorList>
            <person name="Park S.-J."/>
        </authorList>
    </citation>
    <scope>NUCLEOTIDE SEQUENCE [LARGE SCALE GENOMIC DNA]</scope>
    <source>
        <strain evidence="2 3">JK6</strain>
    </source>
</reference>
<dbReference type="KEGG" id="phao:HF685_09845"/>
<dbReference type="RefSeq" id="WP_168819648.1">
    <property type="nucleotide sequence ID" value="NZ_CP051217.1"/>
</dbReference>
<evidence type="ECO:0000256" key="1">
    <source>
        <dbReference type="SAM" id="MobiDB-lite"/>
    </source>
</evidence>
<dbReference type="AlphaFoldDB" id="A0A6H2DMG5"/>
<organism evidence="2 3">
    <name type="scientific">Parasphingorhabdus halotolerans</name>
    <dbReference type="NCBI Taxonomy" id="2725558"/>
    <lineage>
        <taxon>Bacteria</taxon>
        <taxon>Pseudomonadati</taxon>
        <taxon>Pseudomonadota</taxon>
        <taxon>Alphaproteobacteria</taxon>
        <taxon>Sphingomonadales</taxon>
        <taxon>Sphingomonadaceae</taxon>
        <taxon>Parasphingorhabdus</taxon>
    </lineage>
</organism>
<gene>
    <name evidence="2" type="ORF">HF685_09845</name>
</gene>
<protein>
    <recommendedName>
        <fullName evidence="4">Terminase small subunit</fullName>
    </recommendedName>
</protein>
<dbReference type="EMBL" id="CP051217">
    <property type="protein sequence ID" value="QJB69544.1"/>
    <property type="molecule type" value="Genomic_DNA"/>
</dbReference>
<accession>A0A6H2DMG5</accession>
<evidence type="ECO:0000313" key="2">
    <source>
        <dbReference type="EMBL" id="QJB69544.1"/>
    </source>
</evidence>
<evidence type="ECO:0008006" key="4">
    <source>
        <dbReference type="Google" id="ProtNLM"/>
    </source>
</evidence>
<proteinExistence type="predicted"/>
<feature type="region of interest" description="Disordered" evidence="1">
    <location>
        <begin position="1"/>
        <end position="29"/>
    </location>
</feature>
<evidence type="ECO:0000313" key="3">
    <source>
        <dbReference type="Proteomes" id="UP000501600"/>
    </source>
</evidence>
<feature type="compositionally biased region" description="Polar residues" evidence="1">
    <location>
        <begin position="1"/>
        <end position="15"/>
    </location>
</feature>
<feature type="region of interest" description="Disordered" evidence="1">
    <location>
        <begin position="236"/>
        <end position="272"/>
    </location>
</feature>
<dbReference type="Proteomes" id="UP000501600">
    <property type="component" value="Chromosome"/>
</dbReference>
<name>A0A6H2DMG5_9SPHN</name>